<accession>A0A101SQQ8</accession>
<dbReference type="GO" id="GO:0000724">
    <property type="term" value="P:double-strand break repair via homologous recombination"/>
    <property type="evidence" value="ECO:0007669"/>
    <property type="project" value="TreeGrafter"/>
</dbReference>
<dbReference type="Pfam" id="PF00270">
    <property type="entry name" value="DEAD"/>
    <property type="match status" value="1"/>
</dbReference>
<comment type="similarity">
    <text evidence="1">Belongs to the helicase family. RecQ subfamily.</text>
</comment>
<evidence type="ECO:0000256" key="6">
    <source>
        <dbReference type="ARBA" id="ARBA00034617"/>
    </source>
</evidence>
<evidence type="ECO:0000256" key="2">
    <source>
        <dbReference type="ARBA" id="ARBA00022741"/>
    </source>
</evidence>
<dbReference type="GO" id="GO:0043138">
    <property type="term" value="F:3'-5' DNA helicase activity"/>
    <property type="evidence" value="ECO:0007669"/>
    <property type="project" value="UniProtKB-EC"/>
</dbReference>
<protein>
    <recommendedName>
        <fullName evidence="7">DNA 3'-5' helicase</fullName>
        <ecNumber evidence="7">5.6.2.4</ecNumber>
    </recommendedName>
</protein>
<organism evidence="10 11">
    <name type="scientific">Streptomyces griseoruber</name>
    <dbReference type="NCBI Taxonomy" id="1943"/>
    <lineage>
        <taxon>Bacteria</taxon>
        <taxon>Bacillati</taxon>
        <taxon>Actinomycetota</taxon>
        <taxon>Actinomycetes</taxon>
        <taxon>Kitasatosporales</taxon>
        <taxon>Streptomycetaceae</taxon>
        <taxon>Streptomyces</taxon>
    </lineage>
</organism>
<dbReference type="SUPFAM" id="SSF52540">
    <property type="entry name" value="P-loop containing nucleoside triphosphate hydrolases"/>
    <property type="match status" value="1"/>
</dbReference>
<evidence type="ECO:0000256" key="4">
    <source>
        <dbReference type="ARBA" id="ARBA00023125"/>
    </source>
</evidence>
<comment type="caution">
    <text evidence="10">The sequence shown here is derived from an EMBL/GenBank/DDBJ whole genome shotgun (WGS) entry which is preliminary data.</text>
</comment>
<proteinExistence type="inferred from homology"/>
<dbReference type="PANTHER" id="PTHR13710">
    <property type="entry name" value="DNA HELICASE RECQ FAMILY MEMBER"/>
    <property type="match status" value="1"/>
</dbReference>
<evidence type="ECO:0000256" key="1">
    <source>
        <dbReference type="ARBA" id="ARBA00005446"/>
    </source>
</evidence>
<dbReference type="PROSITE" id="PS51192">
    <property type="entry name" value="HELICASE_ATP_BIND_1"/>
    <property type="match status" value="1"/>
</dbReference>
<evidence type="ECO:0000256" key="7">
    <source>
        <dbReference type="ARBA" id="ARBA00034808"/>
    </source>
</evidence>
<dbReference type="Pfam" id="PF00271">
    <property type="entry name" value="Helicase_C"/>
    <property type="match status" value="1"/>
</dbReference>
<dbReference type="SMART" id="SM00487">
    <property type="entry name" value="DEXDc"/>
    <property type="match status" value="1"/>
</dbReference>
<keyword evidence="2" id="KW-0547">Nucleotide-binding</keyword>
<dbReference type="GO" id="GO:0005524">
    <property type="term" value="F:ATP binding"/>
    <property type="evidence" value="ECO:0007669"/>
    <property type="project" value="UniProtKB-KW"/>
</dbReference>
<evidence type="ECO:0000259" key="9">
    <source>
        <dbReference type="PROSITE" id="PS51194"/>
    </source>
</evidence>
<keyword evidence="4" id="KW-0238">DNA-binding</keyword>
<feature type="domain" description="Helicase ATP-binding" evidence="8">
    <location>
        <begin position="175"/>
        <end position="350"/>
    </location>
</feature>
<keyword evidence="11" id="KW-1185">Reference proteome</keyword>
<name>A0A101SQQ8_9ACTN</name>
<feature type="domain" description="Helicase C-terminal" evidence="9">
    <location>
        <begin position="386"/>
        <end position="548"/>
    </location>
</feature>
<dbReference type="SMART" id="SM00490">
    <property type="entry name" value="HELICc"/>
    <property type="match status" value="1"/>
</dbReference>
<dbReference type="GO" id="GO:0005694">
    <property type="term" value="C:chromosome"/>
    <property type="evidence" value="ECO:0007669"/>
    <property type="project" value="TreeGrafter"/>
</dbReference>
<gene>
    <name evidence="10" type="ORF">AQJ64_31585</name>
</gene>
<evidence type="ECO:0000313" key="10">
    <source>
        <dbReference type="EMBL" id="KUN78515.1"/>
    </source>
</evidence>
<dbReference type="EC" id="5.6.2.4" evidence="7"/>
<keyword evidence="5" id="KW-0413">Isomerase</keyword>
<dbReference type="STRING" id="1943.AQJ64_31585"/>
<comment type="catalytic activity">
    <reaction evidence="6">
        <text>Couples ATP hydrolysis with the unwinding of duplex DNA by translocating in the 3'-5' direction.</text>
        <dbReference type="EC" id="5.6.2.4"/>
    </reaction>
</comment>
<dbReference type="GO" id="GO:0005737">
    <property type="term" value="C:cytoplasm"/>
    <property type="evidence" value="ECO:0007669"/>
    <property type="project" value="TreeGrafter"/>
</dbReference>
<dbReference type="EMBL" id="LMWW01000053">
    <property type="protein sequence ID" value="KUN78515.1"/>
    <property type="molecule type" value="Genomic_DNA"/>
</dbReference>
<dbReference type="PROSITE" id="PS51194">
    <property type="entry name" value="HELICASE_CTER"/>
    <property type="match status" value="1"/>
</dbReference>
<reference evidence="10 11" key="1">
    <citation type="submission" date="2015-10" db="EMBL/GenBank/DDBJ databases">
        <title>Draft genome sequence of Streptomyces griseoruber DSM 40281, type strain for the species Streptomyces griseoruber.</title>
        <authorList>
            <person name="Ruckert C."/>
            <person name="Winkler A."/>
            <person name="Kalinowski J."/>
            <person name="Kampfer P."/>
            <person name="Glaeser S."/>
        </authorList>
    </citation>
    <scope>NUCLEOTIDE SEQUENCE [LARGE SCALE GENOMIC DNA]</scope>
    <source>
        <strain evidence="10 11">DSM 40281</strain>
    </source>
</reference>
<evidence type="ECO:0000256" key="5">
    <source>
        <dbReference type="ARBA" id="ARBA00023235"/>
    </source>
</evidence>
<dbReference type="Proteomes" id="UP000052982">
    <property type="component" value="Unassembled WGS sequence"/>
</dbReference>
<dbReference type="GO" id="GO:0009378">
    <property type="term" value="F:four-way junction helicase activity"/>
    <property type="evidence" value="ECO:0007669"/>
    <property type="project" value="TreeGrafter"/>
</dbReference>
<keyword evidence="3" id="KW-0067">ATP-binding</keyword>
<dbReference type="PANTHER" id="PTHR13710:SF105">
    <property type="entry name" value="ATP-DEPENDENT DNA HELICASE Q1"/>
    <property type="match status" value="1"/>
</dbReference>
<dbReference type="NCBIfam" id="NF041063">
    <property type="entry name" value="DpdF"/>
    <property type="match status" value="1"/>
</dbReference>
<evidence type="ECO:0000259" key="8">
    <source>
        <dbReference type="PROSITE" id="PS51192"/>
    </source>
</evidence>
<evidence type="ECO:0000256" key="3">
    <source>
        <dbReference type="ARBA" id="ARBA00022840"/>
    </source>
</evidence>
<dbReference type="InterPro" id="IPR027417">
    <property type="entry name" value="P-loop_NTPase"/>
</dbReference>
<dbReference type="InterPro" id="IPR001650">
    <property type="entry name" value="Helicase_C-like"/>
</dbReference>
<dbReference type="InterPro" id="IPR014001">
    <property type="entry name" value="Helicase_ATP-bd"/>
</dbReference>
<dbReference type="GO" id="GO:0003677">
    <property type="term" value="F:DNA binding"/>
    <property type="evidence" value="ECO:0007669"/>
    <property type="project" value="UniProtKB-KW"/>
</dbReference>
<evidence type="ECO:0000313" key="11">
    <source>
        <dbReference type="Proteomes" id="UP000052982"/>
    </source>
</evidence>
<dbReference type="Gene3D" id="3.40.50.300">
    <property type="entry name" value="P-loop containing nucleotide triphosphate hydrolases"/>
    <property type="match status" value="2"/>
</dbReference>
<dbReference type="InterPro" id="IPR011545">
    <property type="entry name" value="DEAD/DEAH_box_helicase_dom"/>
</dbReference>
<sequence length="870" mass="94487">MRVTAQLDIIQRMVLGKEASTEQLTGPHRRFADAWRSPLAGPAFSGDIAALLAQMLRHQAGVTGQRHHELEINLHERGIALQALERAHLRVERFGATRHTVRLGDAWTPHWLHGDPRWIDLASASPGPFIGTGNTTADTSARPNSPVPVDPALHAIAPDINHYRSRSQASAVRTASLADPASTLHVVLPTGTGKSLVGLAPGLLRARGTTIVVLPTIALALDQERHLRKRFPASVLPRELAYHSDRISEERAAIKERLREGTQRILLTSPEALVRGFTTMLRTLATTGQLTSLVIDEAHLVRLWGLSFRPEFQIVASLVGELRELATGAGHPPPRVTLLSATLSAPSLRLNDRLFAGSAESLFVGSTFLRSELRYLLGTTTSPDVRMDRLTEAMHHLPRPAIIYTTKKEPARIIAERLRAAGFARTAVFHGGLGSAERLGIMRGWSGDDGPTTTDIVVGTSAFGLGVDQSDVRTVVHACVPASVDRFYQEVGRAGRDGHAALSVWLPAVPDEAEGQQVENATVIGDVKAWNRWQAMRDQDPPPKEAGNGLVLDTTVVPEHGDEPSDANQLWNRNTLVLMERANLITIARLAPPVVERIPGESEQAWQARFDKEWTAFVSHVPVRLRPHVANLDQETLEAALQKTRTEIKDAEAASIARITRLLARRECWGRVLSEEYTYTDIGAMRASQNVAPACSGCPAEGHVHQPTLHTARPLVAEALMPDLGRSPSAALANLAAGHRSIVVTYPSGRLRTALSNLVQSCVTNGVRGIVAPAALLGLPAIRTASRFADEGMVVVDPLRTGGIPARLSVPSLILMEHGQTPPLSWLAPTSGPLRVVVVPEDMPDPAYPDGLIKSIRSPHWTIDDFLRRL</sequence>
<dbReference type="AlphaFoldDB" id="A0A101SQQ8"/>